<feature type="region of interest" description="Disordered" evidence="1">
    <location>
        <begin position="1"/>
        <end position="31"/>
    </location>
</feature>
<dbReference type="RefSeq" id="XP_024726012.1">
    <property type="nucleotide sequence ID" value="XM_024871720.1"/>
</dbReference>
<dbReference type="Proteomes" id="UP000235371">
    <property type="component" value="Unassembled WGS sequence"/>
</dbReference>
<protein>
    <submittedName>
        <fullName evidence="2">Uncharacterized protein</fullName>
    </submittedName>
</protein>
<sequence length="331" mass="36239">MASQKPTDHFNMHNGSSLHAGAPQPYDPYLREPYNSSSTQIPEHYMNGHHENKGDSEGVHEQISTIATLEGGSLFQGLHGWDDGCGVGGFSSHNPDPGDKRNHGNAFGEWERLFPELGFWGETNDAVPVLGDEFTVSAVLTGNGFKPTVESWQMPISTNVGKANFHSYPHILLDTEESRGVMEETESPNLSERKASLFAQSPTAFRLFDQSSLPAPPNSDSNGRLLEHGVSNKQDSILFHPPDYQHLTSSVSKAPTVGKSYISSSNESTDCGLQLDCFDDSFTVLPPQMFETTHIPHDATVPSTQDSQSSYLCLTGLLQYLANILIQECLL</sequence>
<proteinExistence type="predicted"/>
<dbReference type="GeneID" id="36579802"/>
<evidence type="ECO:0000256" key="1">
    <source>
        <dbReference type="SAM" id="MobiDB-lite"/>
    </source>
</evidence>
<evidence type="ECO:0000313" key="3">
    <source>
        <dbReference type="Proteomes" id="UP000235371"/>
    </source>
</evidence>
<keyword evidence="3" id="KW-1185">Reference proteome</keyword>
<organism evidence="2 3">
    <name type="scientific">Hyaloscypha bicolor E</name>
    <dbReference type="NCBI Taxonomy" id="1095630"/>
    <lineage>
        <taxon>Eukaryota</taxon>
        <taxon>Fungi</taxon>
        <taxon>Dikarya</taxon>
        <taxon>Ascomycota</taxon>
        <taxon>Pezizomycotina</taxon>
        <taxon>Leotiomycetes</taxon>
        <taxon>Helotiales</taxon>
        <taxon>Hyaloscyphaceae</taxon>
        <taxon>Hyaloscypha</taxon>
        <taxon>Hyaloscypha bicolor</taxon>
    </lineage>
</organism>
<dbReference type="AlphaFoldDB" id="A0A2J6SEC2"/>
<accession>A0A2J6SEC2</accession>
<name>A0A2J6SEC2_9HELO</name>
<feature type="compositionally biased region" description="Basic and acidic residues" evidence="1">
    <location>
        <begin position="1"/>
        <end position="11"/>
    </location>
</feature>
<gene>
    <name evidence="2" type="ORF">K444DRAFT_301185</name>
</gene>
<dbReference type="EMBL" id="KZ613936">
    <property type="protein sequence ID" value="PMD49108.1"/>
    <property type="molecule type" value="Genomic_DNA"/>
</dbReference>
<evidence type="ECO:0000313" key="2">
    <source>
        <dbReference type="EMBL" id="PMD49108.1"/>
    </source>
</evidence>
<dbReference type="InParanoid" id="A0A2J6SEC2"/>
<reference evidence="2 3" key="1">
    <citation type="submission" date="2016-04" db="EMBL/GenBank/DDBJ databases">
        <title>A degradative enzymes factory behind the ericoid mycorrhizal symbiosis.</title>
        <authorList>
            <consortium name="DOE Joint Genome Institute"/>
            <person name="Martino E."/>
            <person name="Morin E."/>
            <person name="Grelet G."/>
            <person name="Kuo A."/>
            <person name="Kohler A."/>
            <person name="Daghino S."/>
            <person name="Barry K."/>
            <person name="Choi C."/>
            <person name="Cichocki N."/>
            <person name="Clum A."/>
            <person name="Copeland A."/>
            <person name="Hainaut M."/>
            <person name="Haridas S."/>
            <person name="Labutti K."/>
            <person name="Lindquist E."/>
            <person name="Lipzen A."/>
            <person name="Khouja H.-R."/>
            <person name="Murat C."/>
            <person name="Ohm R."/>
            <person name="Olson A."/>
            <person name="Spatafora J."/>
            <person name="Veneault-Fourrey C."/>
            <person name="Henrissat B."/>
            <person name="Grigoriev I."/>
            <person name="Martin F."/>
            <person name="Perotto S."/>
        </authorList>
    </citation>
    <scope>NUCLEOTIDE SEQUENCE [LARGE SCALE GENOMIC DNA]</scope>
    <source>
        <strain evidence="2 3">E</strain>
    </source>
</reference>